<dbReference type="Proteomes" id="UP000886818">
    <property type="component" value="Chromosome"/>
</dbReference>
<dbReference type="PANTHER" id="PTHR34611">
    <property type="match status" value="1"/>
</dbReference>
<dbReference type="InterPro" id="IPR010106">
    <property type="entry name" value="RpnA"/>
</dbReference>
<evidence type="ECO:0000313" key="3">
    <source>
        <dbReference type="EMBL" id="QXM07365.1"/>
    </source>
</evidence>
<proteinExistence type="inferred from homology"/>
<dbReference type="InterPro" id="IPR051699">
    <property type="entry name" value="Rpn/YhgA-like_nuclease"/>
</dbReference>
<feature type="domain" description="Transposase (putative) YhgA-like" evidence="2">
    <location>
        <begin position="19"/>
        <end position="213"/>
    </location>
</feature>
<gene>
    <name evidence="3" type="ORF">KVH43_01400</name>
</gene>
<accession>A0ABX8RE54</accession>
<dbReference type="EMBL" id="CP078093">
    <property type="protein sequence ID" value="QXM07365.1"/>
    <property type="molecule type" value="Genomic_DNA"/>
</dbReference>
<sequence>MYHFSIKTHVETVVLIEKKFIDFLRSFVKKEWVDIIEEENLILIDKEFIQEDFKEEEADIVYKVNIDGKDVIFYVLLELQSRVDFRMPIRLLMYMTEIWRDELKNTDENIKKRKNYRLPVIVPIVLYNGKNTWTAVRSFKEILNGYELFEENVVDFKYLLFDVNRMDKEELFNIANVVSSVFLLDQDVEIEEIIKRLKLIGRIIRSSATKEQEKSFRSWLLNIFKNGFEGEKKENIYRLLVEVSEMEVDDMVSNLGRKLEEEFKHREKKGMQQGIQCGIQQGIQQGKKEMVRNLLLLGVDVEKIIKASELSKEDIEKIKREIN</sequence>
<evidence type="ECO:0000313" key="4">
    <source>
        <dbReference type="Proteomes" id="UP000886818"/>
    </source>
</evidence>
<dbReference type="InterPro" id="IPR006842">
    <property type="entry name" value="Transposase_31"/>
</dbReference>
<organism evidence="3 4">
    <name type="scientific">Crassaminicella indica</name>
    <dbReference type="NCBI Taxonomy" id="2855394"/>
    <lineage>
        <taxon>Bacteria</taxon>
        <taxon>Bacillati</taxon>
        <taxon>Bacillota</taxon>
        <taxon>Clostridia</taxon>
        <taxon>Eubacteriales</taxon>
        <taxon>Clostridiaceae</taxon>
        <taxon>Crassaminicella</taxon>
    </lineage>
</organism>
<reference evidence="3" key="1">
    <citation type="submission" date="2021-07" db="EMBL/GenBank/DDBJ databases">
        <title>Complete genome sequence of Crassaminicella sp. 143-21, isolated from a deep-sea hydrothermal vent.</title>
        <authorList>
            <person name="Li X."/>
        </authorList>
    </citation>
    <scope>NUCLEOTIDE SEQUENCE</scope>
    <source>
        <strain evidence="3">143-21</strain>
    </source>
</reference>
<dbReference type="PANTHER" id="PTHR34611:SF2">
    <property type="entry name" value="INACTIVE RECOMBINATION-PROMOTING NUCLEASE-LIKE PROTEIN RPNE-RELATED"/>
    <property type="match status" value="1"/>
</dbReference>
<keyword evidence="4" id="KW-1185">Reference proteome</keyword>
<dbReference type="NCBIfam" id="TIGR01784">
    <property type="entry name" value="T_den_put_tspse"/>
    <property type="match status" value="1"/>
</dbReference>
<comment type="similarity">
    <text evidence="1">Belongs to the Rpn/YhgA-like nuclease family.</text>
</comment>
<protein>
    <submittedName>
        <fullName evidence="3">Rpn family recombination-promoting nuclease/putative transposase</fullName>
    </submittedName>
</protein>
<name>A0ABX8RE54_9CLOT</name>
<dbReference type="Pfam" id="PF04754">
    <property type="entry name" value="Transposase_31"/>
    <property type="match status" value="1"/>
</dbReference>
<evidence type="ECO:0000259" key="2">
    <source>
        <dbReference type="Pfam" id="PF04754"/>
    </source>
</evidence>
<evidence type="ECO:0000256" key="1">
    <source>
        <dbReference type="ARBA" id="ARBA00009787"/>
    </source>
</evidence>